<dbReference type="Gene3D" id="3.40.640.10">
    <property type="entry name" value="Type I PLP-dependent aspartate aminotransferase-like (Major domain)"/>
    <property type="match status" value="1"/>
</dbReference>
<dbReference type="Pfam" id="PF01212">
    <property type="entry name" value="Beta_elim_lyase"/>
    <property type="match status" value="1"/>
</dbReference>
<protein>
    <submittedName>
        <fullName evidence="6">L-threonine aldolase</fullName>
    </submittedName>
</protein>
<comment type="subunit">
    <text evidence="3">Homotetramer.</text>
</comment>
<accession>A0A2T5U5H7</accession>
<dbReference type="InterPro" id="IPR015421">
    <property type="entry name" value="PyrdxlP-dep_Trfase_major"/>
</dbReference>
<evidence type="ECO:0000313" key="7">
    <source>
        <dbReference type="Proteomes" id="UP000244013"/>
    </source>
</evidence>
<dbReference type="GO" id="GO:0006520">
    <property type="term" value="P:amino acid metabolic process"/>
    <property type="evidence" value="ECO:0007669"/>
    <property type="project" value="InterPro"/>
</dbReference>
<keyword evidence="4" id="KW-0663">Pyridoxal phosphate</keyword>
<dbReference type="InterPro" id="IPR015422">
    <property type="entry name" value="PyrdxlP-dep_Trfase_small"/>
</dbReference>
<dbReference type="SUPFAM" id="SSF53383">
    <property type="entry name" value="PLP-dependent transferases"/>
    <property type="match status" value="1"/>
</dbReference>
<evidence type="ECO:0000313" key="6">
    <source>
        <dbReference type="EMBL" id="PTW46755.1"/>
    </source>
</evidence>
<sequence length="353" mass="37665">MRLSGLTPVDATTASQHVSRMRFFSDNAATIHPQVMAAIAAADTLDTAYAGDAWSQQLDGRLSALFETDVAVLWVPTGTAANCLALAALCPPHGGIVCHRDAHIQNDEGGAPEFYTHGAKLFLADGDGAKLTPDTIRTVIDAIPDDVHRVQPHAISITNATEYGRVYQPHEVAEIGALAKERGLGFHMDGARFANAMARVGCSPAEMTWRAGVDALSFGFVKNGAMSAEALVFFKPDLAAVTQYRRKRAGLLLSKGRYLAAQILAMLEDDLWLANAKAANDAAAKLATAASDRLVHPVEANEVFLRATPEEAAALRAKGFDFYDWAAGEIRLVTAWDSPADAVGLLADALREL</sequence>
<reference evidence="6 7" key="1">
    <citation type="submission" date="2018-04" db="EMBL/GenBank/DDBJ databases">
        <title>Genomic Encyclopedia of Type Strains, Phase III (KMG-III): the genomes of soil and plant-associated and newly described type strains.</title>
        <authorList>
            <person name="Whitman W."/>
        </authorList>
    </citation>
    <scope>NUCLEOTIDE SEQUENCE [LARGE SCALE GENOMIC DNA]</scope>
    <source>
        <strain evidence="6 7">MA-olki</strain>
    </source>
</reference>
<dbReference type="Proteomes" id="UP000244013">
    <property type="component" value="Unassembled WGS sequence"/>
</dbReference>
<evidence type="ECO:0000256" key="4">
    <source>
        <dbReference type="ARBA" id="ARBA00022898"/>
    </source>
</evidence>
<dbReference type="PANTHER" id="PTHR48097">
    <property type="entry name" value="L-THREONINE ALDOLASE-RELATED"/>
    <property type="match status" value="1"/>
</dbReference>
<evidence type="ECO:0000256" key="3">
    <source>
        <dbReference type="ARBA" id="ARBA00011881"/>
    </source>
</evidence>
<evidence type="ECO:0000259" key="5">
    <source>
        <dbReference type="Pfam" id="PF01212"/>
    </source>
</evidence>
<evidence type="ECO:0000256" key="1">
    <source>
        <dbReference type="ARBA" id="ARBA00001933"/>
    </source>
</evidence>
<comment type="cofactor">
    <cofactor evidence="1">
        <name>pyridoxal 5'-phosphate</name>
        <dbReference type="ChEBI" id="CHEBI:597326"/>
    </cofactor>
</comment>
<dbReference type="PANTHER" id="PTHR48097:SF5">
    <property type="entry name" value="LOW SPECIFICITY L-THREONINE ALDOLASE"/>
    <property type="match status" value="1"/>
</dbReference>
<dbReference type="InterPro" id="IPR001597">
    <property type="entry name" value="ArAA_b-elim_lyase/Thr_aldolase"/>
</dbReference>
<proteinExistence type="inferred from homology"/>
<gene>
    <name evidence="6" type="ORF">C8J25_10490</name>
</gene>
<dbReference type="AlphaFoldDB" id="A0A2T5U5H7"/>
<name>A0A2T5U5H7_9SPHN</name>
<dbReference type="GO" id="GO:0016829">
    <property type="term" value="F:lyase activity"/>
    <property type="evidence" value="ECO:0007669"/>
    <property type="project" value="InterPro"/>
</dbReference>
<comment type="caution">
    <text evidence="6">The sequence shown here is derived from an EMBL/GenBank/DDBJ whole genome shotgun (WGS) entry which is preliminary data.</text>
</comment>
<dbReference type="EMBL" id="QAYE01000004">
    <property type="protein sequence ID" value="PTW46755.1"/>
    <property type="molecule type" value="Genomic_DNA"/>
</dbReference>
<comment type="similarity">
    <text evidence="2">Belongs to the threonine aldolase family.</text>
</comment>
<feature type="domain" description="Aromatic amino acid beta-eliminating lyase/threonine aldolase" evidence="5">
    <location>
        <begin position="23"/>
        <end position="305"/>
    </location>
</feature>
<dbReference type="InterPro" id="IPR015424">
    <property type="entry name" value="PyrdxlP-dep_Trfase"/>
</dbReference>
<evidence type="ECO:0000256" key="2">
    <source>
        <dbReference type="ARBA" id="ARBA00006966"/>
    </source>
</evidence>
<organism evidence="6 7">
    <name type="scientific">Sphingomonas faeni</name>
    <dbReference type="NCBI Taxonomy" id="185950"/>
    <lineage>
        <taxon>Bacteria</taxon>
        <taxon>Pseudomonadati</taxon>
        <taxon>Pseudomonadota</taxon>
        <taxon>Alphaproteobacteria</taxon>
        <taxon>Sphingomonadales</taxon>
        <taxon>Sphingomonadaceae</taxon>
        <taxon>Sphingomonas</taxon>
    </lineage>
</organism>
<dbReference type="Gene3D" id="3.90.1150.10">
    <property type="entry name" value="Aspartate Aminotransferase, domain 1"/>
    <property type="match status" value="1"/>
</dbReference>